<dbReference type="Gene3D" id="1.20.120.1760">
    <property type="match status" value="1"/>
</dbReference>
<dbReference type="EMBL" id="JACCHK010000001">
    <property type="protein sequence ID" value="NYH43363.1"/>
    <property type="molecule type" value="Genomic_DNA"/>
</dbReference>
<proteinExistence type="inferred from homology"/>
<organism evidence="5 6">
    <name type="scientific">Micromonospora jinlongensis</name>
    <dbReference type="NCBI Taxonomy" id="1287877"/>
    <lineage>
        <taxon>Bacteria</taxon>
        <taxon>Bacillati</taxon>
        <taxon>Actinomycetota</taxon>
        <taxon>Actinomycetes</taxon>
        <taxon>Micromonosporales</taxon>
        <taxon>Micromonosporaceae</taxon>
        <taxon>Micromonospora</taxon>
    </lineage>
</organism>
<gene>
    <name evidence="5" type="ORF">HNR22_003090</name>
</gene>
<dbReference type="Proteomes" id="UP000523545">
    <property type="component" value="Unassembled WGS sequence"/>
</dbReference>
<comment type="similarity">
    <text evidence="2">Belongs to the CDP-alcohol phosphatidyltransferase class-I family.</text>
</comment>
<dbReference type="GO" id="GO:0016020">
    <property type="term" value="C:membrane"/>
    <property type="evidence" value="ECO:0007669"/>
    <property type="project" value="InterPro"/>
</dbReference>
<evidence type="ECO:0000256" key="1">
    <source>
        <dbReference type="ARBA" id="ARBA00022679"/>
    </source>
</evidence>
<dbReference type="AlphaFoldDB" id="A0A7Z0BDI5"/>
<dbReference type="GO" id="GO:0008654">
    <property type="term" value="P:phospholipid biosynthetic process"/>
    <property type="evidence" value="ECO:0007669"/>
    <property type="project" value="InterPro"/>
</dbReference>
<feature type="transmembrane region" description="Helical" evidence="4">
    <location>
        <begin position="241"/>
        <end position="262"/>
    </location>
</feature>
<keyword evidence="4" id="KW-1133">Transmembrane helix</keyword>
<evidence type="ECO:0000256" key="2">
    <source>
        <dbReference type="RuleBase" id="RU003750"/>
    </source>
</evidence>
<dbReference type="InterPro" id="IPR048254">
    <property type="entry name" value="CDP_ALCOHOL_P_TRANSF_CS"/>
</dbReference>
<evidence type="ECO:0000256" key="3">
    <source>
        <dbReference type="SAM" id="MobiDB-lite"/>
    </source>
</evidence>
<accession>A0A7Z0BDI5</accession>
<evidence type="ECO:0000313" key="6">
    <source>
        <dbReference type="Proteomes" id="UP000523545"/>
    </source>
</evidence>
<dbReference type="InterPro" id="IPR043130">
    <property type="entry name" value="CDP-OH_PTrfase_TM_dom"/>
</dbReference>
<keyword evidence="1 2" id="KW-0808">Transferase</keyword>
<keyword evidence="4" id="KW-0472">Membrane</keyword>
<protein>
    <submittedName>
        <fullName evidence="5">CDP-diacylglycerol--serine O-phosphatidyltransferase</fullName>
        <ecNumber evidence="5">2.7.8.8</ecNumber>
    </submittedName>
</protein>
<dbReference type="PROSITE" id="PS00379">
    <property type="entry name" value="CDP_ALCOHOL_P_TRANSF"/>
    <property type="match status" value="1"/>
</dbReference>
<keyword evidence="4" id="KW-0812">Transmembrane</keyword>
<dbReference type="GO" id="GO:0003882">
    <property type="term" value="F:CDP-diacylglycerol-serine O-phosphatidyltransferase activity"/>
    <property type="evidence" value="ECO:0007669"/>
    <property type="project" value="UniProtKB-EC"/>
</dbReference>
<comment type="caution">
    <text evidence="5">The sequence shown here is derived from an EMBL/GenBank/DDBJ whole genome shotgun (WGS) entry which is preliminary data.</text>
</comment>
<dbReference type="Pfam" id="PF01066">
    <property type="entry name" value="CDP-OH_P_transf"/>
    <property type="match status" value="1"/>
</dbReference>
<sequence length="337" mass="35986">MPRAPWRRRRTTDSPRPAGRRWAGRLRRSSTFARQVLLVRVGRRDDDLHATDLAPTEHRYADRQRRRYGLDRLSRPAVNVGRAEIEAVMPVSPAMPPMVYADEASAGTIPLLPGERTIARRMKFGLVNACTLASLMLGMLAIFLAMQGEVRIAALCLIACVAFDGLDGALARRLGVASPFGAQMDSLADMCSFGLAAPVVVYASLAGSVSTAAAAVACALVAACAAIRLARFNVSPKDGRFFCGVPTTMAAAVLALTVAIGLPVPGAVLVAGVALLAFAMVSSFPYAKLARLVKLPPWLWLAPVIGALVDIRITFALIVVGYLVSGPVLWLRQRRTA</sequence>
<feature type="region of interest" description="Disordered" evidence="3">
    <location>
        <begin position="1"/>
        <end position="23"/>
    </location>
</feature>
<keyword evidence="6" id="KW-1185">Reference proteome</keyword>
<feature type="transmembrane region" description="Helical" evidence="4">
    <location>
        <begin position="299"/>
        <end position="324"/>
    </location>
</feature>
<dbReference type="EC" id="2.7.8.8" evidence="5"/>
<reference evidence="5 6" key="1">
    <citation type="submission" date="2020-07" db="EMBL/GenBank/DDBJ databases">
        <title>Sequencing the genomes of 1000 actinobacteria strains.</title>
        <authorList>
            <person name="Klenk H.-P."/>
        </authorList>
    </citation>
    <scope>NUCLEOTIDE SEQUENCE [LARGE SCALE GENOMIC DNA]</scope>
    <source>
        <strain evidence="5 6">DSM 45876</strain>
    </source>
</reference>
<feature type="transmembrane region" description="Helical" evidence="4">
    <location>
        <begin position="268"/>
        <end position="287"/>
    </location>
</feature>
<evidence type="ECO:0000256" key="4">
    <source>
        <dbReference type="SAM" id="Phobius"/>
    </source>
</evidence>
<name>A0A7Z0BDI5_9ACTN</name>
<dbReference type="InterPro" id="IPR000462">
    <property type="entry name" value="CDP-OH_P_trans"/>
</dbReference>
<feature type="transmembrane region" description="Helical" evidence="4">
    <location>
        <begin position="126"/>
        <end position="146"/>
    </location>
</feature>
<feature type="compositionally biased region" description="Basic residues" evidence="3">
    <location>
        <begin position="1"/>
        <end position="10"/>
    </location>
</feature>
<evidence type="ECO:0000313" key="5">
    <source>
        <dbReference type="EMBL" id="NYH43363.1"/>
    </source>
</evidence>